<sequence length="55" mass="6422">MLNLTRSVRKTIRTGNDIKILILQIRGIQVYVGISAPPEITVHREEVYQRIRQSF</sequence>
<dbReference type="GO" id="GO:0045947">
    <property type="term" value="P:negative regulation of translational initiation"/>
    <property type="evidence" value="ECO:0007669"/>
    <property type="project" value="TreeGrafter"/>
</dbReference>
<reference evidence="5 6" key="1">
    <citation type="submission" date="2019-09" db="EMBL/GenBank/DDBJ databases">
        <title>Prosopis cineraria nodule microbiome.</title>
        <authorList>
            <person name="Chaluvadi S.R."/>
            <person name="Ali R."/>
            <person name="Wang X."/>
        </authorList>
    </citation>
    <scope>NUCLEOTIDE SEQUENCE [LARGE SCALE GENOMIC DNA]</scope>
    <source>
        <strain evidence="5 6">BG1</strain>
    </source>
</reference>
<keyword evidence="1" id="KW-0963">Cytoplasm</keyword>
<organism evidence="5 6">
    <name type="scientific">Pseudomonas denitrificans</name>
    <dbReference type="NCBI Taxonomy" id="43306"/>
    <lineage>
        <taxon>Bacteria</taxon>
        <taxon>Pseudomonadati</taxon>
        <taxon>Pseudomonadota</taxon>
        <taxon>Gammaproteobacteria</taxon>
        <taxon>Pseudomonadales</taxon>
        <taxon>Pseudomonadaceae</taxon>
        <taxon>Halopseudomonas</taxon>
    </lineage>
</organism>
<dbReference type="GO" id="GO:0006109">
    <property type="term" value="P:regulation of carbohydrate metabolic process"/>
    <property type="evidence" value="ECO:0007669"/>
    <property type="project" value="InterPro"/>
</dbReference>
<evidence type="ECO:0000256" key="2">
    <source>
        <dbReference type="ARBA" id="ARBA00022845"/>
    </source>
</evidence>
<dbReference type="SUPFAM" id="SSF117130">
    <property type="entry name" value="CsrA-like"/>
    <property type="match status" value="1"/>
</dbReference>
<keyword evidence="4" id="KW-0010">Activator</keyword>
<evidence type="ECO:0000313" key="5">
    <source>
        <dbReference type="EMBL" id="QEY75964.1"/>
    </source>
</evidence>
<dbReference type="GO" id="GO:0005829">
    <property type="term" value="C:cytosol"/>
    <property type="evidence" value="ECO:0007669"/>
    <property type="project" value="TreeGrafter"/>
</dbReference>
<gene>
    <name evidence="5" type="ORF">F1C79_10530</name>
</gene>
<keyword evidence="6" id="KW-1185">Reference proteome</keyword>
<evidence type="ECO:0000256" key="1">
    <source>
        <dbReference type="ARBA" id="ARBA00022490"/>
    </source>
</evidence>
<dbReference type="OrthoDB" id="9809061at2"/>
<dbReference type="InterPro" id="IPR003751">
    <property type="entry name" value="CsrA"/>
</dbReference>
<accession>A0A9X7N6R7</accession>
<dbReference type="KEGG" id="pden:F1C79_10530"/>
<keyword evidence="2" id="KW-0810">Translation regulation</keyword>
<evidence type="ECO:0000313" key="6">
    <source>
        <dbReference type="Proteomes" id="UP000326659"/>
    </source>
</evidence>
<evidence type="ECO:0000256" key="4">
    <source>
        <dbReference type="ARBA" id="ARBA00023159"/>
    </source>
</evidence>
<dbReference type="PANTHER" id="PTHR34984:SF1">
    <property type="entry name" value="CARBON STORAGE REGULATOR"/>
    <property type="match status" value="1"/>
</dbReference>
<name>A0A9X7N6R7_PSEDE</name>
<dbReference type="PANTHER" id="PTHR34984">
    <property type="entry name" value="CARBON STORAGE REGULATOR"/>
    <property type="match status" value="1"/>
</dbReference>
<keyword evidence="3" id="KW-0694">RNA-binding</keyword>
<dbReference type="AlphaFoldDB" id="A0A9X7N6R7"/>
<dbReference type="Pfam" id="PF02599">
    <property type="entry name" value="CsrA"/>
    <property type="match status" value="1"/>
</dbReference>
<dbReference type="Proteomes" id="UP000326659">
    <property type="component" value="Chromosome"/>
</dbReference>
<dbReference type="Gene3D" id="2.60.40.4380">
    <property type="entry name" value="Translational regulator CsrA"/>
    <property type="match status" value="1"/>
</dbReference>
<dbReference type="GO" id="GO:0048027">
    <property type="term" value="F:mRNA 5'-UTR binding"/>
    <property type="evidence" value="ECO:0007669"/>
    <property type="project" value="TreeGrafter"/>
</dbReference>
<protein>
    <submittedName>
        <fullName evidence="5">Carbon storage regulator</fullName>
    </submittedName>
</protein>
<dbReference type="EMBL" id="CP043626">
    <property type="protein sequence ID" value="QEY75964.1"/>
    <property type="molecule type" value="Genomic_DNA"/>
</dbReference>
<evidence type="ECO:0000256" key="3">
    <source>
        <dbReference type="ARBA" id="ARBA00022884"/>
    </source>
</evidence>
<proteinExistence type="predicted"/>
<dbReference type="InterPro" id="IPR036107">
    <property type="entry name" value="CsrA_sf"/>
</dbReference>
<dbReference type="GO" id="GO:0006402">
    <property type="term" value="P:mRNA catabolic process"/>
    <property type="evidence" value="ECO:0007669"/>
    <property type="project" value="InterPro"/>
</dbReference>
<dbReference type="RefSeq" id="WP_151189687.1">
    <property type="nucleotide sequence ID" value="NZ_CP043626.1"/>
</dbReference>